<protein>
    <recommendedName>
        <fullName evidence="1">Beta-lactamase-related domain-containing protein</fullName>
    </recommendedName>
</protein>
<gene>
    <name evidence="2" type="ORF">SEUCBS140593_009916</name>
</gene>
<feature type="domain" description="Beta-lactamase-related" evidence="1">
    <location>
        <begin position="41"/>
        <end position="302"/>
    </location>
</feature>
<evidence type="ECO:0000313" key="2">
    <source>
        <dbReference type="EMBL" id="CAK7237309.1"/>
    </source>
</evidence>
<sequence length="485" mass="53070">MDTNYDDGLARASPESVGISSADISAFLDDLEKSGVEVHTFMLYRAGSVVAEGSWWPYRADRPHMMHSATKSFLSVAVGLAIEEGFFQLDTKVVDIFPEQAASATTEISANRAAMTVEDLLTQTSGHAHGVSGGQWRSITTSWIVEFFKLPVVHTPGTKFVYTSATSFLLSAIISRTTGMPVREFLEPRFCQPMGIKLLAWDVGPDSICSGGNGISCLPSDFMKLGILLLQKGKWNGKQILPESWTVAATTSQRGNPYGYHWWTSPEGPYWASGFFGQMCYVFPEHDTVLVTTSAVPHDENDSRAYVEGVTTLSGAKLHHGYEYSSMRVVATAAWVKSDTLQIVLQFVESAFRDTITVRFFDKNGSTFAQLDRSVNVNSFKTQRPPLFGAVLRTGKELASPELKAVMDAAKTTMRFSTSGSTVGELLDHPAARAILEQGMPGMMQDARIDKARMFTLDLIMRHAGLTGEDLARINKKLAAIGASE</sequence>
<comment type="caution">
    <text evidence="2">The sequence shown here is derived from an EMBL/GenBank/DDBJ whole genome shotgun (WGS) entry which is preliminary data.</text>
</comment>
<accession>A0ABP0CYU1</accession>
<name>A0ABP0CYU1_9PEZI</name>
<dbReference type="PANTHER" id="PTHR43283">
    <property type="entry name" value="BETA-LACTAMASE-RELATED"/>
    <property type="match status" value="1"/>
</dbReference>
<dbReference type="Pfam" id="PF00144">
    <property type="entry name" value="Beta-lactamase"/>
    <property type="match status" value="1"/>
</dbReference>
<evidence type="ECO:0000259" key="1">
    <source>
        <dbReference type="Pfam" id="PF00144"/>
    </source>
</evidence>
<dbReference type="InterPro" id="IPR012338">
    <property type="entry name" value="Beta-lactam/transpept-like"/>
</dbReference>
<evidence type="ECO:0000313" key="3">
    <source>
        <dbReference type="Proteomes" id="UP001642482"/>
    </source>
</evidence>
<reference evidence="2 3" key="1">
    <citation type="submission" date="2024-01" db="EMBL/GenBank/DDBJ databases">
        <authorList>
            <person name="Allen C."/>
            <person name="Tagirdzhanova G."/>
        </authorList>
    </citation>
    <scope>NUCLEOTIDE SEQUENCE [LARGE SCALE GENOMIC DNA]</scope>
</reference>
<proteinExistence type="predicted"/>
<dbReference type="Proteomes" id="UP001642482">
    <property type="component" value="Unassembled WGS sequence"/>
</dbReference>
<keyword evidence="3" id="KW-1185">Reference proteome</keyword>
<dbReference type="EMBL" id="CAWUHD010000178">
    <property type="protein sequence ID" value="CAK7237309.1"/>
    <property type="molecule type" value="Genomic_DNA"/>
</dbReference>
<dbReference type="InterPro" id="IPR001466">
    <property type="entry name" value="Beta-lactam-related"/>
</dbReference>
<dbReference type="SUPFAM" id="SSF56601">
    <property type="entry name" value="beta-lactamase/transpeptidase-like"/>
    <property type="match status" value="1"/>
</dbReference>
<dbReference type="InterPro" id="IPR050789">
    <property type="entry name" value="Diverse_Enzym_Activities"/>
</dbReference>
<dbReference type="Gene3D" id="3.40.710.10">
    <property type="entry name" value="DD-peptidase/beta-lactamase superfamily"/>
    <property type="match status" value="1"/>
</dbReference>
<organism evidence="2 3">
    <name type="scientific">Sporothrix eucalyptigena</name>
    <dbReference type="NCBI Taxonomy" id="1812306"/>
    <lineage>
        <taxon>Eukaryota</taxon>
        <taxon>Fungi</taxon>
        <taxon>Dikarya</taxon>
        <taxon>Ascomycota</taxon>
        <taxon>Pezizomycotina</taxon>
        <taxon>Sordariomycetes</taxon>
        <taxon>Sordariomycetidae</taxon>
        <taxon>Ophiostomatales</taxon>
        <taxon>Ophiostomataceae</taxon>
        <taxon>Sporothrix</taxon>
    </lineage>
</organism>
<dbReference type="PANTHER" id="PTHR43283:SF7">
    <property type="entry name" value="BETA-LACTAMASE-RELATED DOMAIN-CONTAINING PROTEIN"/>
    <property type="match status" value="1"/>
</dbReference>